<feature type="region of interest" description="Disordered" evidence="1">
    <location>
        <begin position="1"/>
        <end position="35"/>
    </location>
</feature>
<dbReference type="SUPFAM" id="SSF54928">
    <property type="entry name" value="RNA-binding domain, RBD"/>
    <property type="match status" value="1"/>
</dbReference>
<dbReference type="InterPro" id="IPR053260">
    <property type="entry name" value="hnRNP"/>
</dbReference>
<dbReference type="PANTHER" id="PTHR48035:SF2">
    <property type="entry name" value="RNA-BINDING REGION RNP-1 DOMAIN-CONTAINING PROTEIN"/>
    <property type="match status" value="1"/>
</dbReference>
<dbReference type="EMBL" id="VLTL01000362">
    <property type="protein sequence ID" value="KAA0145697.1"/>
    <property type="molecule type" value="Genomic_DNA"/>
</dbReference>
<organism evidence="3 4">
    <name type="scientific">Cafeteria roenbergensis</name>
    <name type="common">Marine flagellate</name>
    <dbReference type="NCBI Taxonomy" id="33653"/>
    <lineage>
        <taxon>Eukaryota</taxon>
        <taxon>Sar</taxon>
        <taxon>Stramenopiles</taxon>
        <taxon>Bigyra</taxon>
        <taxon>Opalozoa</taxon>
        <taxon>Bicosoecida</taxon>
        <taxon>Cafeteriaceae</taxon>
        <taxon>Cafeteria</taxon>
    </lineage>
</organism>
<dbReference type="InterPro" id="IPR012677">
    <property type="entry name" value="Nucleotide-bd_a/b_plait_sf"/>
</dbReference>
<evidence type="ECO:0000313" key="3">
    <source>
        <dbReference type="EMBL" id="KAA0145697.1"/>
    </source>
</evidence>
<dbReference type="Gene3D" id="3.30.70.330">
    <property type="match status" value="1"/>
</dbReference>
<dbReference type="InterPro" id="IPR035979">
    <property type="entry name" value="RBD_domain_sf"/>
</dbReference>
<gene>
    <name evidence="3" type="ORF">FNF28_07824</name>
</gene>
<dbReference type="Proteomes" id="UP000324907">
    <property type="component" value="Unassembled WGS sequence"/>
</dbReference>
<accession>A0A5A8BZB6</accession>
<reference evidence="3 4" key="1">
    <citation type="submission" date="2019-07" db="EMBL/GenBank/DDBJ databases">
        <title>Genomes of Cafeteria roenbergensis.</title>
        <authorList>
            <person name="Fischer M.G."/>
            <person name="Hackl T."/>
            <person name="Roman M."/>
        </authorList>
    </citation>
    <scope>NUCLEOTIDE SEQUENCE [LARGE SCALE GENOMIC DNA]</scope>
    <source>
        <strain evidence="3 4">RCC970-E3</strain>
    </source>
</reference>
<dbReference type="Pfam" id="PF00076">
    <property type="entry name" value="RRM_1"/>
    <property type="match status" value="1"/>
</dbReference>
<dbReference type="InterPro" id="IPR000504">
    <property type="entry name" value="RRM_dom"/>
</dbReference>
<feature type="compositionally biased region" description="Polar residues" evidence="1">
    <location>
        <begin position="1"/>
        <end position="10"/>
    </location>
</feature>
<protein>
    <recommendedName>
        <fullName evidence="2">RRM domain-containing protein</fullName>
    </recommendedName>
</protein>
<dbReference type="AlphaFoldDB" id="A0A5A8BZB6"/>
<feature type="compositionally biased region" description="Basic and acidic residues" evidence="1">
    <location>
        <begin position="11"/>
        <end position="21"/>
    </location>
</feature>
<dbReference type="PANTHER" id="PTHR48035">
    <property type="entry name" value="HETEROGENEOUS NUCLEAR RIBONUCLEOPROTEIN 1"/>
    <property type="match status" value="1"/>
</dbReference>
<feature type="compositionally biased region" description="Basic and acidic residues" evidence="1">
    <location>
        <begin position="86"/>
        <end position="97"/>
    </location>
</feature>
<sequence>MRKFASASSEAKQDIYRELEKPQIPIKNDSAAAGRPDSYFSRFGQVTDVYAPKSSSRPVAFVSFLDPEAVERVMASQTHMIAGVRVHAERATPRGGRDGGSGIHPSPPVA</sequence>
<proteinExistence type="predicted"/>
<dbReference type="GO" id="GO:0003723">
    <property type="term" value="F:RNA binding"/>
    <property type="evidence" value="ECO:0007669"/>
    <property type="project" value="InterPro"/>
</dbReference>
<evidence type="ECO:0000256" key="1">
    <source>
        <dbReference type="SAM" id="MobiDB-lite"/>
    </source>
</evidence>
<evidence type="ECO:0000313" key="4">
    <source>
        <dbReference type="Proteomes" id="UP000324907"/>
    </source>
</evidence>
<evidence type="ECO:0000259" key="2">
    <source>
        <dbReference type="Pfam" id="PF00076"/>
    </source>
</evidence>
<name>A0A5A8BZB6_CAFRO</name>
<feature type="domain" description="RRM" evidence="2">
    <location>
        <begin position="39"/>
        <end position="75"/>
    </location>
</feature>
<comment type="caution">
    <text evidence="3">The sequence shown here is derived from an EMBL/GenBank/DDBJ whole genome shotgun (WGS) entry which is preliminary data.</text>
</comment>
<feature type="region of interest" description="Disordered" evidence="1">
    <location>
        <begin position="84"/>
        <end position="110"/>
    </location>
</feature>